<evidence type="ECO:0000256" key="3">
    <source>
        <dbReference type="ARBA" id="ARBA00023136"/>
    </source>
</evidence>
<proteinExistence type="predicted"/>
<gene>
    <name evidence="4" type="ORF">BOVATA_037530</name>
</gene>
<keyword evidence="5" id="KW-1185">Reference proteome</keyword>
<comment type="subcellular location">
    <subcellularLocation>
        <location evidence="1">Membrane</location>
    </subcellularLocation>
</comment>
<evidence type="ECO:0000313" key="4">
    <source>
        <dbReference type="EMBL" id="GBE62260.1"/>
    </source>
</evidence>
<accession>A0A2H6KGX9</accession>
<dbReference type="VEuPathDB" id="PiroplasmaDB:BOVATA_037530"/>
<keyword evidence="2" id="KW-0812">Transmembrane</keyword>
<dbReference type="AlphaFoldDB" id="A0A2H6KGX9"/>
<dbReference type="OrthoDB" id="270584at2759"/>
<dbReference type="Proteomes" id="UP000236319">
    <property type="component" value="Unassembled WGS sequence"/>
</dbReference>
<comment type="caution">
    <text evidence="4">The sequence shown here is derived from an EMBL/GenBank/DDBJ whole genome shotgun (WGS) entry which is preliminary data.</text>
</comment>
<dbReference type="InterPro" id="IPR023395">
    <property type="entry name" value="MCP_dom_sf"/>
</dbReference>
<dbReference type="EMBL" id="BDSA01000004">
    <property type="protein sequence ID" value="GBE62260.1"/>
    <property type="molecule type" value="Genomic_DNA"/>
</dbReference>
<organism evidence="4 5">
    <name type="scientific">Babesia ovata</name>
    <dbReference type="NCBI Taxonomy" id="189622"/>
    <lineage>
        <taxon>Eukaryota</taxon>
        <taxon>Sar</taxon>
        <taxon>Alveolata</taxon>
        <taxon>Apicomplexa</taxon>
        <taxon>Aconoidasida</taxon>
        <taxon>Piroplasmida</taxon>
        <taxon>Babesiidae</taxon>
        <taxon>Babesia</taxon>
    </lineage>
</organism>
<dbReference type="GO" id="GO:0016020">
    <property type="term" value="C:membrane"/>
    <property type="evidence" value="ECO:0007669"/>
    <property type="project" value="UniProtKB-SubCell"/>
</dbReference>
<sequence length="247" mass="28133">MSDITTDRLERLKQNLLKLNYKKHKKRVGEARIHLTQYLAHVLPMASQRFLLAPIYRSCVASQGGNMTLYNMLRISHPTPLKILIGLYDSMGFKKLWSLSRVHILSGAIYPGVLIGSRIWVGDSVYPNGNGTLCYNYMRTVMLCNFAHLFSYPFDVAYGRFASTVARDVSIRQYLRETISKYGFARLYSGYTICATSTALHLMIALSLNNHLHGKLKERLSSQIERNPAYSSTIRPLEPRGMDNEAF</sequence>
<evidence type="ECO:0000256" key="1">
    <source>
        <dbReference type="ARBA" id="ARBA00004370"/>
    </source>
</evidence>
<dbReference type="Gene3D" id="1.50.40.10">
    <property type="entry name" value="Mitochondrial carrier domain"/>
    <property type="match status" value="1"/>
</dbReference>
<name>A0A2H6KGX9_9APIC</name>
<evidence type="ECO:0000313" key="5">
    <source>
        <dbReference type="Proteomes" id="UP000236319"/>
    </source>
</evidence>
<keyword evidence="3" id="KW-0472">Membrane</keyword>
<dbReference type="SUPFAM" id="SSF103506">
    <property type="entry name" value="Mitochondrial carrier"/>
    <property type="match status" value="1"/>
</dbReference>
<reference evidence="4 5" key="1">
    <citation type="journal article" date="2017" name="BMC Genomics">
        <title>Whole-genome assembly of Babesia ovata and comparative genomics between closely related pathogens.</title>
        <authorList>
            <person name="Yamagishi J."/>
            <person name="Asada M."/>
            <person name="Hakimi H."/>
            <person name="Tanaka T.Q."/>
            <person name="Sugimoto C."/>
            <person name="Kawazu S."/>
        </authorList>
    </citation>
    <scope>NUCLEOTIDE SEQUENCE [LARGE SCALE GENOMIC DNA]</scope>
    <source>
        <strain evidence="4 5">Miyake</strain>
    </source>
</reference>
<dbReference type="RefSeq" id="XP_028868503.1">
    <property type="nucleotide sequence ID" value="XM_029012670.1"/>
</dbReference>
<evidence type="ECO:0000256" key="2">
    <source>
        <dbReference type="ARBA" id="ARBA00022692"/>
    </source>
</evidence>
<dbReference type="GeneID" id="39876030"/>
<protein>
    <submittedName>
        <fullName evidence="4">GDSL esterase lipase</fullName>
    </submittedName>
</protein>